<dbReference type="OrthoDB" id="1031347at2"/>
<dbReference type="RefSeq" id="WP_091853479.1">
    <property type="nucleotide sequence ID" value="NZ_FNIW01000010.1"/>
</dbReference>
<accession>A0A1H0GWU9</accession>
<evidence type="ECO:0000313" key="2">
    <source>
        <dbReference type="EMBL" id="SDO11373.1"/>
    </source>
</evidence>
<name>A0A1H0GWU9_9BACT</name>
<sequence>MKIKGAFPVRWQAQDGQPGTGVTVDRMNSFTKYAASTSGTTHPADSSSDWKQTVPTVADGSYLWTWVHVAYSDGSYTDAYSVSRMGIDGRGIQSSVVTYSQQASPVDPATITNWGAFPSSLTDGYWLYTKTHVVYSDGDTTDSYSVSQIGVGAYYAGCQEYWATSNSDTTPPSGYPNTKSFVDGVATYANGETCSVSGSWSTDRPSADNSAPYIWNFEISYDSRGNKYVTRPICIGNFAKGIASIVEAYAISAYGSPNSNSQAYPTDIASSDWQDEQHAVAPTNAKRYQWNRTTVNYNNGSPDVFYHVSAVKGADGIGATYLDLDNENDSMLYDGNGTLLSGNAVSNIRLYSNGQRVQNPPTFSIQEKSASVTASISGSVLTVTGITSDSGYVIVQCTYNNEPYTTRMTIKRLQGEDKYELELSPNSVSYNETDGVASTTTIRVYIWRTGQNGVRTKVTDMSDFNLYVKYQRENTTSYSAKKTAFDSGKDYVSLSIDPASYDYFRFILGIDDTNQTVLDTETVIVGRVENGGPGEGAVVVDLDNENDSMLYDGAGNLVSGNVVSNAKLLVGAEDKTSDTSWALGSYSGMASSQVSISGNTVTVTGMSADASSGYVDVVGTYGGQPYTKRLTLKKLRGVDKFELVCTPSALTYNESGGSSAQQDVNIKVYRTAQNGARTLVQSLSTYGLKLRYYWITNGIDAGPTEITDGTAAGYYNSGVTKSVYASMYTAYRYELLNSGNLILDSETVPIGHVSNGTGTKGADAKSIYKNSFLKPSKPTGSSPSGWSTEPSEVSLKVQPQGDWSLADDGFMAAPPIANNQTSVETFSFITTEANQTFYFRLRCSVGSYDNVYIGQVDSVAPVANYIRKVNGTSQDTGDLSVTIPTAGAHFICVAYVRGNSGSSSYVKFICGSMFLWKSDAVTFNTDGTVSVWSTPYKVSGNDEAFTTEQKANQLLQTNFLASRMDKWITKNGATTEGTGGRNGYVCEPAIDDVLKEMLQQKMYEVNGEKRLQANTWYTLSFWAKADPYIQINKNETSIYYGFATQICYFAPNIENQLVVNGYCSSTARSAGEELRVFVYNDDWSWSTSVAITSTYATSATLNFTLPAEGKYFITAYVYKSGGVTPAEGKTCTVNWYRINRGMKFMTYLYPHTNSGESQTDYTCIDFNAGKIVDGVVINGGNSTDNHVDWQLTEVWTKHTMTFKTRSNIPARDQAFLMRLWMFSNKTYVCMPKIEQGTVATDYCTNDSDISELASDTVGYPRERGVYVDTESFVWNDDFRDFIDYEFDGTWYRYGVKKKGMIIPAGTPPTLVGGDSNWEVANRIKTLITDTIFGANANIGGFMASASQLLSKNGSLLLDGVGGLIRLLHTDGYRWEVMPNGMQMLGIQNGKRIELDPSTKKIIVYDETGSPCVVLDGNIESSIDNLFSETSGSDSKSISFTCHAGASEIVQWDNYVDWEVFVSDAIHLTSPGRIKASGYYHLAYKGDVYWSGGALTNPGQYYPECFSVGDIAFYLYTYSDASCQNLVSRKLIRSYQIDTMLWFGGSQGYVEEGWWGTGGFSDDFHNLTFDAPAGYNKLVIAGQAQMIMGSDDDTRFIVEITGSRYEYTSNIYLNRLFGNGVSFGTNNMDNFVVMNENSHIHARCKSNNQYGFDISPNGIKIFIGGAWFLLGYTGITINGTYYVLPTLSTTTV</sequence>
<feature type="region of interest" description="Disordered" evidence="1">
    <location>
        <begin position="773"/>
        <end position="793"/>
    </location>
</feature>
<evidence type="ECO:0000256" key="1">
    <source>
        <dbReference type="SAM" id="MobiDB-lite"/>
    </source>
</evidence>
<evidence type="ECO:0000313" key="3">
    <source>
        <dbReference type="Proteomes" id="UP000199134"/>
    </source>
</evidence>
<organism evidence="2 3">
    <name type="scientific">Prevotella communis</name>
    <dbReference type="NCBI Taxonomy" id="2913614"/>
    <lineage>
        <taxon>Bacteria</taxon>
        <taxon>Pseudomonadati</taxon>
        <taxon>Bacteroidota</taxon>
        <taxon>Bacteroidia</taxon>
        <taxon>Bacteroidales</taxon>
        <taxon>Prevotellaceae</taxon>
        <taxon>Prevotella</taxon>
    </lineage>
</organism>
<feature type="compositionally biased region" description="Low complexity" evidence="1">
    <location>
        <begin position="774"/>
        <end position="792"/>
    </location>
</feature>
<gene>
    <name evidence="2" type="ORF">SAMN04487900_11014</name>
</gene>
<protein>
    <submittedName>
        <fullName evidence="2">Uncharacterized protein</fullName>
    </submittedName>
</protein>
<dbReference type="Proteomes" id="UP000199134">
    <property type="component" value="Unassembled WGS sequence"/>
</dbReference>
<proteinExistence type="predicted"/>
<comment type="caution">
    <text evidence="2">The sequence shown here is derived from an EMBL/GenBank/DDBJ whole genome shotgun (WGS) entry which is preliminary data.</text>
</comment>
<dbReference type="EMBL" id="FNIW01000010">
    <property type="protein sequence ID" value="SDO11373.1"/>
    <property type="molecule type" value="Genomic_DNA"/>
</dbReference>
<reference evidence="3" key="1">
    <citation type="submission" date="2016-10" db="EMBL/GenBank/DDBJ databases">
        <authorList>
            <person name="de Groot N.N."/>
        </authorList>
    </citation>
    <scope>NUCLEOTIDE SEQUENCE [LARGE SCALE GENOMIC DNA]</scope>
    <source>
        <strain evidence="3">BP1-145</strain>
    </source>
</reference>